<dbReference type="Proteomes" id="UP001172708">
    <property type="component" value="Unassembled WGS sequence"/>
</dbReference>
<keyword evidence="3" id="KW-1185">Reference proteome</keyword>
<evidence type="ECO:0000256" key="1">
    <source>
        <dbReference type="SAM" id="Phobius"/>
    </source>
</evidence>
<feature type="transmembrane region" description="Helical" evidence="1">
    <location>
        <begin position="41"/>
        <end position="61"/>
    </location>
</feature>
<name>A0ABT8GFQ7_9MICO</name>
<keyword evidence="1" id="KW-0472">Membrane</keyword>
<reference evidence="2" key="1">
    <citation type="submission" date="2023-06" db="EMBL/GenBank/DDBJ databases">
        <title>Egi l300058.</title>
        <authorList>
            <person name="Gao L."/>
            <person name="Fang B.-Z."/>
            <person name="Li W.-J."/>
        </authorList>
    </citation>
    <scope>NUCLEOTIDE SEQUENCE</scope>
    <source>
        <strain evidence="2">EGI L300058</strain>
    </source>
</reference>
<dbReference type="EMBL" id="JAUHQA010000001">
    <property type="protein sequence ID" value="MDN4480269.1"/>
    <property type="molecule type" value="Genomic_DNA"/>
</dbReference>
<dbReference type="RefSeq" id="WP_301141631.1">
    <property type="nucleotide sequence ID" value="NZ_JAUHQA010000001.1"/>
</dbReference>
<evidence type="ECO:0000313" key="3">
    <source>
        <dbReference type="Proteomes" id="UP001172708"/>
    </source>
</evidence>
<accession>A0ABT8GFQ7</accession>
<evidence type="ECO:0000313" key="2">
    <source>
        <dbReference type="EMBL" id="MDN4480269.1"/>
    </source>
</evidence>
<protein>
    <submittedName>
        <fullName evidence="2">Uncharacterized protein</fullName>
    </submittedName>
</protein>
<keyword evidence="1" id="KW-0812">Transmembrane</keyword>
<organism evidence="2 3">
    <name type="scientific">Demequina muriae</name>
    <dbReference type="NCBI Taxonomy" id="3051664"/>
    <lineage>
        <taxon>Bacteria</taxon>
        <taxon>Bacillati</taxon>
        <taxon>Actinomycetota</taxon>
        <taxon>Actinomycetes</taxon>
        <taxon>Micrococcales</taxon>
        <taxon>Demequinaceae</taxon>
        <taxon>Demequina</taxon>
    </lineage>
</organism>
<sequence length="94" mass="10081">MNDKDLAIVETARERRERLAAALIHGGLDSRRRLSALHKRVLIGIVVGAVAVAVCAGVSFVSKFMADRQAQNEANAVSAQPYEVPQIVKGGITQ</sequence>
<gene>
    <name evidence="2" type="ORF">QQX02_04950</name>
</gene>
<proteinExistence type="predicted"/>
<keyword evidence="1" id="KW-1133">Transmembrane helix</keyword>
<comment type="caution">
    <text evidence="2">The sequence shown here is derived from an EMBL/GenBank/DDBJ whole genome shotgun (WGS) entry which is preliminary data.</text>
</comment>